<keyword evidence="3 4" id="KW-0472">Membrane</keyword>
<dbReference type="Gene3D" id="3.40.710.10">
    <property type="entry name" value="DD-peptidase/beta-lactamase superfamily"/>
    <property type="match status" value="1"/>
</dbReference>
<reference evidence="7 8" key="1">
    <citation type="submission" date="2017-11" db="EMBL/GenBank/DDBJ databases">
        <title>Draft genome sequence of Rhizobiales bacterium SY3-13.</title>
        <authorList>
            <person name="Sun C."/>
        </authorList>
    </citation>
    <scope>NUCLEOTIDE SEQUENCE [LARGE SCALE GENOMIC DNA]</scope>
    <source>
        <strain evidence="7 8">SY3-13</strain>
    </source>
</reference>
<dbReference type="EMBL" id="PHIG01000031">
    <property type="protein sequence ID" value="PJK29762.1"/>
    <property type="molecule type" value="Genomic_DNA"/>
</dbReference>
<gene>
    <name evidence="7" type="ORF">CVT23_08250</name>
</gene>
<dbReference type="RefSeq" id="WP_109793039.1">
    <property type="nucleotide sequence ID" value="NZ_PHIG01000031.1"/>
</dbReference>
<dbReference type="Gene3D" id="3.30.450.330">
    <property type="match status" value="1"/>
</dbReference>
<dbReference type="GO" id="GO:0008658">
    <property type="term" value="F:penicillin binding"/>
    <property type="evidence" value="ECO:0007669"/>
    <property type="project" value="InterPro"/>
</dbReference>
<dbReference type="InterPro" id="IPR005311">
    <property type="entry name" value="PBP_dimer"/>
</dbReference>
<feature type="transmembrane region" description="Helical" evidence="4">
    <location>
        <begin position="35"/>
        <end position="54"/>
    </location>
</feature>
<dbReference type="Proteomes" id="UP000229498">
    <property type="component" value="Unassembled WGS sequence"/>
</dbReference>
<evidence type="ECO:0000259" key="6">
    <source>
        <dbReference type="Pfam" id="PF03717"/>
    </source>
</evidence>
<accession>A0A2M9G211</accession>
<dbReference type="SUPFAM" id="SSF56519">
    <property type="entry name" value="Penicillin binding protein dimerisation domain"/>
    <property type="match status" value="1"/>
</dbReference>
<evidence type="ECO:0000256" key="3">
    <source>
        <dbReference type="ARBA" id="ARBA00023136"/>
    </source>
</evidence>
<dbReference type="SUPFAM" id="SSF56601">
    <property type="entry name" value="beta-lactamase/transpeptidase-like"/>
    <property type="match status" value="1"/>
</dbReference>
<evidence type="ECO:0000313" key="8">
    <source>
        <dbReference type="Proteomes" id="UP000229498"/>
    </source>
</evidence>
<dbReference type="AlphaFoldDB" id="A0A2M9G211"/>
<evidence type="ECO:0000256" key="1">
    <source>
        <dbReference type="ARBA" id="ARBA00004370"/>
    </source>
</evidence>
<keyword evidence="2" id="KW-0121">Carboxypeptidase</keyword>
<name>A0A2M9G211_9PROT</name>
<keyword evidence="4" id="KW-0812">Transmembrane</keyword>
<sequence length="586" mass="63381">MSRTLFDPAPSAELTGRDLKSRLPSSDAARVRRRLVLLAVAFAIGFFGLSARTVQLSLPAQPLLADAAQASESEAPASASEALPWRKRASIVDRNGGLLAVDLPTHTLLVHKRRVKSIPHLAERLAVALGEDDAAGIRERLESARASVILRRRLTPDQVAAVYRVGDPAIEMLPTVTRNYPAGALTAHVVGFLDGEHRGRAGMERGLETRLHDPAAEPVALSIDLGVQHVVHRELKRAIETFSAIGGAGVVMDVDTGEVISLVSLPDFDANMREAMREDAFFNRATYGRYEMGSTFKAFTTAMALEVGRMRLTDGYDATHPIRYGRFTIRDHHAKARWMTVAEIFMYSSNIGAAKMAVDVGTEAQRRFLGSLGLLDRSPLELPEVIDPQAPARWKELETMTIAFGHGLAVSPMQVAAAMAAMVNGGRHVTPTLLRRGPGNPATEREVISPATSEKLRKLFRLVVAEGTGRQAQAPGYVVGGKTGTAEKPKAGGYSRKAMITSFAGIFPMHDPRYVILIMLDEPKGTKETFGYATAGWNAAPTAGRIIPEIAPILGVRPVAPDDPRVIEALSLPANAERTARRNETL</sequence>
<dbReference type="InterPro" id="IPR050515">
    <property type="entry name" value="Beta-lactam/transpept"/>
</dbReference>
<comment type="caution">
    <text evidence="7">The sequence shown here is derived from an EMBL/GenBank/DDBJ whole genome shotgun (WGS) entry which is preliminary data.</text>
</comment>
<keyword evidence="4" id="KW-1133">Transmembrane helix</keyword>
<evidence type="ECO:0000259" key="5">
    <source>
        <dbReference type="Pfam" id="PF00905"/>
    </source>
</evidence>
<keyword evidence="8" id="KW-1185">Reference proteome</keyword>
<evidence type="ECO:0000256" key="2">
    <source>
        <dbReference type="ARBA" id="ARBA00022645"/>
    </source>
</evidence>
<comment type="subcellular location">
    <subcellularLocation>
        <location evidence="1">Membrane</location>
    </subcellularLocation>
</comment>
<keyword evidence="2" id="KW-0378">Hydrolase</keyword>
<dbReference type="PANTHER" id="PTHR30627">
    <property type="entry name" value="PEPTIDOGLYCAN D,D-TRANSPEPTIDASE"/>
    <property type="match status" value="1"/>
</dbReference>
<dbReference type="Pfam" id="PF03717">
    <property type="entry name" value="PBP_dimer"/>
    <property type="match status" value="1"/>
</dbReference>
<dbReference type="GO" id="GO:0004180">
    <property type="term" value="F:carboxypeptidase activity"/>
    <property type="evidence" value="ECO:0007669"/>
    <property type="project" value="UniProtKB-KW"/>
</dbReference>
<evidence type="ECO:0000313" key="7">
    <source>
        <dbReference type="EMBL" id="PJK29762.1"/>
    </source>
</evidence>
<dbReference type="Gene3D" id="3.90.1310.10">
    <property type="entry name" value="Penicillin-binding protein 2a (Domain 2)"/>
    <property type="match status" value="1"/>
</dbReference>
<protein>
    <submittedName>
        <fullName evidence="7">Penicillin-binding protein</fullName>
    </submittedName>
</protein>
<dbReference type="InterPro" id="IPR012338">
    <property type="entry name" value="Beta-lactam/transpept-like"/>
</dbReference>
<dbReference type="GO" id="GO:0005886">
    <property type="term" value="C:plasma membrane"/>
    <property type="evidence" value="ECO:0007669"/>
    <property type="project" value="TreeGrafter"/>
</dbReference>
<dbReference type="InterPro" id="IPR001460">
    <property type="entry name" value="PCN-bd_Tpept"/>
</dbReference>
<feature type="domain" description="Penicillin-binding protein dimerisation" evidence="6">
    <location>
        <begin position="87"/>
        <end position="195"/>
    </location>
</feature>
<dbReference type="OrthoDB" id="9789078at2"/>
<dbReference type="Pfam" id="PF00905">
    <property type="entry name" value="Transpeptidase"/>
    <property type="match status" value="1"/>
</dbReference>
<dbReference type="PANTHER" id="PTHR30627:SF1">
    <property type="entry name" value="PEPTIDOGLYCAN D,D-TRANSPEPTIDASE FTSI"/>
    <property type="match status" value="1"/>
</dbReference>
<dbReference type="InterPro" id="IPR036138">
    <property type="entry name" value="PBP_dimer_sf"/>
</dbReference>
<keyword evidence="2" id="KW-0645">Protease</keyword>
<organism evidence="7 8">
    <name type="scientific">Minwuia thermotolerans</name>
    <dbReference type="NCBI Taxonomy" id="2056226"/>
    <lineage>
        <taxon>Bacteria</taxon>
        <taxon>Pseudomonadati</taxon>
        <taxon>Pseudomonadota</taxon>
        <taxon>Alphaproteobacteria</taxon>
        <taxon>Minwuiales</taxon>
        <taxon>Minwuiaceae</taxon>
        <taxon>Minwuia</taxon>
    </lineage>
</organism>
<evidence type="ECO:0000256" key="4">
    <source>
        <dbReference type="SAM" id="Phobius"/>
    </source>
</evidence>
<proteinExistence type="predicted"/>
<dbReference type="GO" id="GO:0071555">
    <property type="term" value="P:cell wall organization"/>
    <property type="evidence" value="ECO:0007669"/>
    <property type="project" value="TreeGrafter"/>
</dbReference>
<feature type="domain" description="Penicillin-binding protein transpeptidase" evidence="5">
    <location>
        <begin position="247"/>
        <end position="529"/>
    </location>
</feature>